<dbReference type="PROSITE" id="PS51257">
    <property type="entry name" value="PROKAR_LIPOPROTEIN"/>
    <property type="match status" value="1"/>
</dbReference>
<dbReference type="STRING" id="405444.ABB26_09575"/>
<sequence length="161" mass="17218">MRFRPRYALIALLALTALTLTACGGGKVKRVSEPAASIQQLTVGNDGNWEVELRLRNYSSMPMRFDSVSLAVKVGDETAGTLSATPSLSIGPESADVIKVRLQPASTARIVVADSLAGGRSLFYELEGTISATPEEKKQRSFEVKSRNSLNQAPGLPGVLR</sequence>
<keyword evidence="5" id="KW-1185">Reference proteome</keyword>
<dbReference type="OrthoDB" id="5954188at2"/>
<reference evidence="4 5" key="1">
    <citation type="submission" date="2015-05" db="EMBL/GenBank/DDBJ databases">
        <title>Genome sequencing and analysis of members of genus Stenotrophomonas.</title>
        <authorList>
            <person name="Patil P.P."/>
            <person name="Midha S."/>
            <person name="Patil P.B."/>
        </authorList>
    </citation>
    <scope>NUCLEOTIDE SEQUENCE [LARGE SCALE GENOMIC DNA]</scope>
    <source>
        <strain evidence="4 5">DSM 18929</strain>
    </source>
</reference>
<accession>A0A0R0C2S4</accession>
<organism evidence="4 5">
    <name type="scientific">Stenotrophomonas humi</name>
    <dbReference type="NCBI Taxonomy" id="405444"/>
    <lineage>
        <taxon>Bacteria</taxon>
        <taxon>Pseudomonadati</taxon>
        <taxon>Pseudomonadota</taxon>
        <taxon>Gammaproteobacteria</taxon>
        <taxon>Lysobacterales</taxon>
        <taxon>Lysobacteraceae</taxon>
        <taxon>Stenotrophomonas</taxon>
    </lineage>
</organism>
<feature type="compositionally biased region" description="Basic and acidic residues" evidence="1">
    <location>
        <begin position="137"/>
        <end position="146"/>
    </location>
</feature>
<dbReference type="RefSeq" id="WP_057633519.1">
    <property type="nucleotide sequence ID" value="NZ_LDJI01000019.1"/>
</dbReference>
<evidence type="ECO:0000256" key="2">
    <source>
        <dbReference type="SAM" id="SignalP"/>
    </source>
</evidence>
<dbReference type="EMBL" id="LDJI01000019">
    <property type="protein sequence ID" value="KRG63845.1"/>
    <property type="molecule type" value="Genomic_DNA"/>
</dbReference>
<dbReference type="InterPro" id="IPR004864">
    <property type="entry name" value="LEA_2"/>
</dbReference>
<keyword evidence="2" id="KW-0732">Signal</keyword>
<dbReference type="Pfam" id="PF03168">
    <property type="entry name" value="LEA_2"/>
    <property type="match status" value="1"/>
</dbReference>
<name>A0A0R0C2S4_9GAMM</name>
<evidence type="ECO:0000313" key="4">
    <source>
        <dbReference type="EMBL" id="KRG63845.1"/>
    </source>
</evidence>
<comment type="caution">
    <text evidence="4">The sequence shown here is derived from an EMBL/GenBank/DDBJ whole genome shotgun (WGS) entry which is preliminary data.</text>
</comment>
<feature type="chain" id="PRO_5006393433" description="Late embryogenesis abundant protein LEA-2 subgroup domain-containing protein" evidence="2">
    <location>
        <begin position="23"/>
        <end position="161"/>
    </location>
</feature>
<dbReference type="Proteomes" id="UP000050864">
    <property type="component" value="Unassembled WGS sequence"/>
</dbReference>
<protein>
    <recommendedName>
        <fullName evidence="3">Late embryogenesis abundant protein LEA-2 subgroup domain-containing protein</fullName>
    </recommendedName>
</protein>
<dbReference type="AlphaFoldDB" id="A0A0R0C2S4"/>
<feature type="signal peptide" evidence="2">
    <location>
        <begin position="1"/>
        <end position="22"/>
    </location>
</feature>
<proteinExistence type="predicted"/>
<evidence type="ECO:0000256" key="1">
    <source>
        <dbReference type="SAM" id="MobiDB-lite"/>
    </source>
</evidence>
<dbReference type="SUPFAM" id="SSF117070">
    <property type="entry name" value="LEA14-like"/>
    <property type="match status" value="1"/>
</dbReference>
<gene>
    <name evidence="4" type="ORF">ABB26_09575</name>
</gene>
<dbReference type="Gene3D" id="2.60.40.1820">
    <property type="match status" value="1"/>
</dbReference>
<dbReference type="PATRIC" id="fig|405444.3.peg.930"/>
<evidence type="ECO:0000313" key="5">
    <source>
        <dbReference type="Proteomes" id="UP000050864"/>
    </source>
</evidence>
<feature type="region of interest" description="Disordered" evidence="1">
    <location>
        <begin position="137"/>
        <end position="161"/>
    </location>
</feature>
<evidence type="ECO:0000259" key="3">
    <source>
        <dbReference type="Pfam" id="PF03168"/>
    </source>
</evidence>
<feature type="domain" description="Late embryogenesis abundant protein LEA-2 subgroup" evidence="3">
    <location>
        <begin position="53"/>
        <end position="133"/>
    </location>
</feature>